<proteinExistence type="predicted"/>
<dbReference type="RefSeq" id="WP_196148051.1">
    <property type="nucleotide sequence ID" value="NZ_JADMLG010000002.1"/>
</dbReference>
<name>A0A931I9B0_9NOCA</name>
<accession>A0A931I9B0</accession>
<comment type="caution">
    <text evidence="3">The sequence shown here is derived from an EMBL/GenBank/DDBJ whole genome shotgun (WGS) entry which is preliminary data.</text>
</comment>
<organism evidence="3 4">
    <name type="scientific">Nocardia bovistercoris</name>
    <dbReference type="NCBI Taxonomy" id="2785916"/>
    <lineage>
        <taxon>Bacteria</taxon>
        <taxon>Bacillati</taxon>
        <taxon>Actinomycetota</taxon>
        <taxon>Actinomycetes</taxon>
        <taxon>Mycobacteriales</taxon>
        <taxon>Nocardiaceae</taxon>
        <taxon>Nocardia</taxon>
    </lineage>
</organism>
<evidence type="ECO:0000313" key="4">
    <source>
        <dbReference type="Proteomes" id="UP000655751"/>
    </source>
</evidence>
<sequence>MIENAHRDETPLGVRRMTQRIRYRAHGYCDLITQPDQPGNTLTSGSLLAEFHHQVEKLVLDYENEEIPARGDALIFGDIYNEYKQPGEYTEPPSENGPTETDDRGDAVTKAITKLLALETEFRGPRELSVTQNHHLAKWYEKLGHTLRTVDLPSHAALAFKRATRLHGLAQDPSAQDRCRLKRARAKRRATTPAWKRIPGWVSDALCGYGFLPFRLLFCVVVQMALVTTIFLIVEDQSFGTSFQMCVTNYLAPVGLPYLDSKNIGVGGRVVLNIEAWMGIVTTSVFFALLVRRWFRI</sequence>
<feature type="transmembrane region" description="Helical" evidence="2">
    <location>
        <begin position="276"/>
        <end position="295"/>
    </location>
</feature>
<keyword evidence="2" id="KW-0812">Transmembrane</keyword>
<keyword evidence="2" id="KW-1133">Transmembrane helix</keyword>
<dbReference type="Proteomes" id="UP000655751">
    <property type="component" value="Unassembled WGS sequence"/>
</dbReference>
<dbReference type="EMBL" id="JADMLG010000002">
    <property type="protein sequence ID" value="MBH0775713.1"/>
    <property type="molecule type" value="Genomic_DNA"/>
</dbReference>
<gene>
    <name evidence="3" type="ORF">IT779_05365</name>
</gene>
<evidence type="ECO:0000313" key="3">
    <source>
        <dbReference type="EMBL" id="MBH0775713.1"/>
    </source>
</evidence>
<reference evidence="3" key="1">
    <citation type="submission" date="2020-11" db="EMBL/GenBank/DDBJ databases">
        <title>Nocardia NEAU-351.nov., a novel actinomycete isolated from the cow dung.</title>
        <authorList>
            <person name="Zhang X."/>
        </authorList>
    </citation>
    <scope>NUCLEOTIDE SEQUENCE</scope>
    <source>
        <strain evidence="3">NEAU-351</strain>
    </source>
</reference>
<dbReference type="AlphaFoldDB" id="A0A931I9B0"/>
<evidence type="ECO:0000256" key="1">
    <source>
        <dbReference type="SAM" id="MobiDB-lite"/>
    </source>
</evidence>
<evidence type="ECO:0000256" key="2">
    <source>
        <dbReference type="SAM" id="Phobius"/>
    </source>
</evidence>
<feature type="transmembrane region" description="Helical" evidence="2">
    <location>
        <begin position="216"/>
        <end position="234"/>
    </location>
</feature>
<feature type="region of interest" description="Disordered" evidence="1">
    <location>
        <begin position="85"/>
        <end position="104"/>
    </location>
</feature>
<keyword evidence="2" id="KW-0472">Membrane</keyword>
<protein>
    <submittedName>
        <fullName evidence="3">Uncharacterized protein</fullName>
    </submittedName>
</protein>
<keyword evidence="4" id="KW-1185">Reference proteome</keyword>